<dbReference type="EMBL" id="RJKX01000014">
    <property type="protein sequence ID" value="ROP90918.1"/>
    <property type="molecule type" value="Genomic_DNA"/>
</dbReference>
<comment type="subcellular location">
    <subcellularLocation>
        <location evidence="1 7">Cell membrane</location>
        <topology evidence="1 7">Multi-pass membrane protein</topology>
    </subcellularLocation>
</comment>
<dbReference type="InterPro" id="IPR035906">
    <property type="entry name" value="MetI-like_sf"/>
</dbReference>
<dbReference type="SUPFAM" id="SSF161098">
    <property type="entry name" value="MetI-like"/>
    <property type="match status" value="1"/>
</dbReference>
<dbReference type="CDD" id="cd06261">
    <property type="entry name" value="TM_PBP2"/>
    <property type="match status" value="1"/>
</dbReference>
<dbReference type="Proteomes" id="UP000278222">
    <property type="component" value="Unassembled WGS sequence"/>
</dbReference>
<dbReference type="GO" id="GO:0005886">
    <property type="term" value="C:plasma membrane"/>
    <property type="evidence" value="ECO:0007669"/>
    <property type="project" value="UniProtKB-SubCell"/>
</dbReference>
<keyword evidence="2 7" id="KW-0813">Transport</keyword>
<feature type="transmembrane region" description="Helical" evidence="7">
    <location>
        <begin position="130"/>
        <end position="160"/>
    </location>
</feature>
<dbReference type="RefSeq" id="WP_123690409.1">
    <property type="nucleotide sequence ID" value="NZ_AP019700.1"/>
</dbReference>
<evidence type="ECO:0000259" key="8">
    <source>
        <dbReference type="PROSITE" id="PS50928"/>
    </source>
</evidence>
<organism evidence="9 10">
    <name type="scientific">Stella humosa</name>
    <dbReference type="NCBI Taxonomy" id="94"/>
    <lineage>
        <taxon>Bacteria</taxon>
        <taxon>Pseudomonadati</taxon>
        <taxon>Pseudomonadota</taxon>
        <taxon>Alphaproteobacteria</taxon>
        <taxon>Rhodospirillales</taxon>
        <taxon>Stellaceae</taxon>
        <taxon>Stella</taxon>
    </lineage>
</organism>
<feature type="transmembrane region" description="Helical" evidence="7">
    <location>
        <begin position="172"/>
        <end position="190"/>
    </location>
</feature>
<comment type="caution">
    <text evidence="9">The sequence shown here is derived from an EMBL/GenBank/DDBJ whole genome shotgun (WGS) entry which is preliminary data.</text>
</comment>
<dbReference type="PANTHER" id="PTHR43163">
    <property type="entry name" value="DIPEPTIDE TRANSPORT SYSTEM PERMEASE PROTEIN DPPB-RELATED"/>
    <property type="match status" value="1"/>
</dbReference>
<evidence type="ECO:0000256" key="6">
    <source>
        <dbReference type="ARBA" id="ARBA00023136"/>
    </source>
</evidence>
<evidence type="ECO:0000256" key="2">
    <source>
        <dbReference type="ARBA" id="ARBA00022448"/>
    </source>
</evidence>
<gene>
    <name evidence="9" type="ORF">EDC65_2778</name>
</gene>
<comment type="similarity">
    <text evidence="7">Belongs to the binding-protein-dependent transport system permease family.</text>
</comment>
<feature type="transmembrane region" description="Helical" evidence="7">
    <location>
        <begin position="96"/>
        <end position="118"/>
    </location>
</feature>
<dbReference type="PROSITE" id="PS50928">
    <property type="entry name" value="ABC_TM1"/>
    <property type="match status" value="1"/>
</dbReference>
<dbReference type="Pfam" id="PF19300">
    <property type="entry name" value="BPD_transp_1_N"/>
    <property type="match status" value="1"/>
</dbReference>
<keyword evidence="10" id="KW-1185">Reference proteome</keyword>
<evidence type="ECO:0000256" key="5">
    <source>
        <dbReference type="ARBA" id="ARBA00022989"/>
    </source>
</evidence>
<evidence type="ECO:0000313" key="9">
    <source>
        <dbReference type="EMBL" id="ROP90918.1"/>
    </source>
</evidence>
<reference evidence="9 10" key="1">
    <citation type="submission" date="2018-11" db="EMBL/GenBank/DDBJ databases">
        <title>Genomic Encyclopedia of Type Strains, Phase IV (KMG-IV): sequencing the most valuable type-strain genomes for metagenomic binning, comparative biology and taxonomic classification.</title>
        <authorList>
            <person name="Goeker M."/>
        </authorList>
    </citation>
    <scope>NUCLEOTIDE SEQUENCE [LARGE SCALE GENOMIC DNA]</scope>
    <source>
        <strain evidence="9 10">DSM 5900</strain>
    </source>
</reference>
<evidence type="ECO:0000256" key="3">
    <source>
        <dbReference type="ARBA" id="ARBA00022475"/>
    </source>
</evidence>
<evidence type="ECO:0000256" key="1">
    <source>
        <dbReference type="ARBA" id="ARBA00004651"/>
    </source>
</evidence>
<evidence type="ECO:0000256" key="4">
    <source>
        <dbReference type="ARBA" id="ARBA00022692"/>
    </source>
</evidence>
<dbReference type="InterPro" id="IPR000515">
    <property type="entry name" value="MetI-like"/>
</dbReference>
<feature type="domain" description="ABC transmembrane type-1" evidence="8">
    <location>
        <begin position="94"/>
        <end position="291"/>
    </location>
</feature>
<dbReference type="AlphaFoldDB" id="A0A3N1LJ87"/>
<feature type="transmembrane region" description="Helical" evidence="7">
    <location>
        <begin position="272"/>
        <end position="294"/>
    </location>
</feature>
<sequence length="307" mass="32947">MLRFTLGRLGIAALVVLVVSIIVFGLTHVAADPARAMAGENATAADVAAIRKAEGFDRPLPIQYGEWISRVAVGDFGRSYLMKEPVLGIVAHRLPVTLTLGVMALAFALAVALPLGVLAAVRQNSLIDRIALAVAVLGQALPNFWFALVLIVVFGVWLQWLPTSGADSWEHMILPAVALGYYATPALMRLTRTGMLEALGSDYIRTARAKGLLPPSVLFKHALRNAVIPVVSLAAVQFGFMLGGSIVIEAVFSMHGVGYLAWESIQRSDLPVIQAIVLMISLFYVVLTFLADLLNGWLDPRLRVAGA</sequence>
<dbReference type="OrthoDB" id="9805855at2"/>
<evidence type="ECO:0000256" key="7">
    <source>
        <dbReference type="RuleBase" id="RU363032"/>
    </source>
</evidence>
<accession>A0A3N1LJ87</accession>
<keyword evidence="6 7" id="KW-0472">Membrane</keyword>
<dbReference type="Pfam" id="PF00528">
    <property type="entry name" value="BPD_transp_1"/>
    <property type="match status" value="1"/>
</dbReference>
<dbReference type="GO" id="GO:0055085">
    <property type="term" value="P:transmembrane transport"/>
    <property type="evidence" value="ECO:0007669"/>
    <property type="project" value="InterPro"/>
</dbReference>
<dbReference type="PANTHER" id="PTHR43163:SF6">
    <property type="entry name" value="DIPEPTIDE TRANSPORT SYSTEM PERMEASE PROTEIN DPPB-RELATED"/>
    <property type="match status" value="1"/>
</dbReference>
<evidence type="ECO:0000313" key="10">
    <source>
        <dbReference type="Proteomes" id="UP000278222"/>
    </source>
</evidence>
<dbReference type="Gene3D" id="1.10.3720.10">
    <property type="entry name" value="MetI-like"/>
    <property type="match status" value="1"/>
</dbReference>
<feature type="transmembrane region" description="Helical" evidence="7">
    <location>
        <begin position="12"/>
        <end position="31"/>
    </location>
</feature>
<proteinExistence type="inferred from homology"/>
<feature type="transmembrane region" description="Helical" evidence="7">
    <location>
        <begin position="226"/>
        <end position="252"/>
    </location>
</feature>
<keyword evidence="4 7" id="KW-0812">Transmembrane</keyword>
<dbReference type="InterPro" id="IPR045621">
    <property type="entry name" value="BPD_transp_1_N"/>
</dbReference>
<keyword evidence="3" id="KW-1003">Cell membrane</keyword>
<protein>
    <submittedName>
        <fullName evidence="9">Peptide/nickel transport system permease protein</fullName>
    </submittedName>
</protein>
<keyword evidence="5 7" id="KW-1133">Transmembrane helix</keyword>
<name>A0A3N1LJ87_9PROT</name>